<dbReference type="Proteomes" id="UP001603857">
    <property type="component" value="Unassembled WGS sequence"/>
</dbReference>
<proteinExistence type="predicted"/>
<organism evidence="1 2">
    <name type="scientific">Flemingia macrophylla</name>
    <dbReference type="NCBI Taxonomy" id="520843"/>
    <lineage>
        <taxon>Eukaryota</taxon>
        <taxon>Viridiplantae</taxon>
        <taxon>Streptophyta</taxon>
        <taxon>Embryophyta</taxon>
        <taxon>Tracheophyta</taxon>
        <taxon>Spermatophyta</taxon>
        <taxon>Magnoliopsida</taxon>
        <taxon>eudicotyledons</taxon>
        <taxon>Gunneridae</taxon>
        <taxon>Pentapetalae</taxon>
        <taxon>rosids</taxon>
        <taxon>fabids</taxon>
        <taxon>Fabales</taxon>
        <taxon>Fabaceae</taxon>
        <taxon>Papilionoideae</taxon>
        <taxon>50 kb inversion clade</taxon>
        <taxon>NPAAA clade</taxon>
        <taxon>indigoferoid/millettioid clade</taxon>
        <taxon>Phaseoleae</taxon>
        <taxon>Flemingia</taxon>
    </lineage>
</organism>
<reference evidence="1 2" key="1">
    <citation type="submission" date="2024-08" db="EMBL/GenBank/DDBJ databases">
        <title>Insights into the chromosomal genome structure of Flemingia macrophylla.</title>
        <authorList>
            <person name="Ding Y."/>
            <person name="Zhao Y."/>
            <person name="Bi W."/>
            <person name="Wu M."/>
            <person name="Zhao G."/>
            <person name="Gong Y."/>
            <person name="Li W."/>
            <person name="Zhang P."/>
        </authorList>
    </citation>
    <scope>NUCLEOTIDE SEQUENCE [LARGE SCALE GENOMIC DNA]</scope>
    <source>
        <strain evidence="1">DYQJB</strain>
        <tissue evidence="1">Leaf</tissue>
    </source>
</reference>
<evidence type="ECO:0000313" key="2">
    <source>
        <dbReference type="Proteomes" id="UP001603857"/>
    </source>
</evidence>
<gene>
    <name evidence="1" type="ORF">Fmac_028798</name>
</gene>
<protein>
    <submittedName>
        <fullName evidence="1">Uncharacterized protein</fullName>
    </submittedName>
</protein>
<keyword evidence="2" id="KW-1185">Reference proteome</keyword>
<evidence type="ECO:0000313" key="1">
    <source>
        <dbReference type="EMBL" id="KAL2319829.1"/>
    </source>
</evidence>
<name>A0ABD1L8J7_9FABA</name>
<sequence>MEEKLKRKIEKGAANGKKIEAKTTNASFGLINTRFNPCLARKTNKKIEIKLVDFISRNQKWLATIVGAIFIYRLLKLAKGNALPLPPGPKPWSIVGNLPHMGHEPQRPDSVGSNTWATYASLDG</sequence>
<dbReference type="AlphaFoldDB" id="A0ABD1L8J7"/>
<accession>A0ABD1L8J7</accession>
<comment type="caution">
    <text evidence="1">The sequence shown here is derived from an EMBL/GenBank/DDBJ whole genome shotgun (WGS) entry which is preliminary data.</text>
</comment>
<dbReference type="EMBL" id="JBGMDY010000010">
    <property type="protein sequence ID" value="KAL2319829.1"/>
    <property type="molecule type" value="Genomic_DNA"/>
</dbReference>